<keyword evidence="1" id="KW-0732">Signal</keyword>
<proteinExistence type="predicted"/>
<reference evidence="2" key="1">
    <citation type="journal article" date="2022" name="bioRxiv">
        <title>Sequencing and chromosome-scale assembly of the giantPleurodeles waltlgenome.</title>
        <authorList>
            <person name="Brown T."/>
            <person name="Elewa A."/>
            <person name="Iarovenko S."/>
            <person name="Subramanian E."/>
            <person name="Araus A.J."/>
            <person name="Petzold A."/>
            <person name="Susuki M."/>
            <person name="Suzuki K.-i.T."/>
            <person name="Hayashi T."/>
            <person name="Toyoda A."/>
            <person name="Oliveira C."/>
            <person name="Osipova E."/>
            <person name="Leigh N.D."/>
            <person name="Simon A."/>
            <person name="Yun M.H."/>
        </authorList>
    </citation>
    <scope>NUCLEOTIDE SEQUENCE</scope>
    <source>
        <strain evidence="2">20211129_DDA</strain>
        <tissue evidence="2">Liver</tissue>
    </source>
</reference>
<keyword evidence="3" id="KW-1185">Reference proteome</keyword>
<feature type="chain" id="PRO_5043529665" evidence="1">
    <location>
        <begin position="18"/>
        <end position="307"/>
    </location>
</feature>
<protein>
    <submittedName>
        <fullName evidence="2">Uncharacterized protein</fullName>
    </submittedName>
</protein>
<dbReference type="AlphaFoldDB" id="A0AAV7V0R6"/>
<evidence type="ECO:0000313" key="2">
    <source>
        <dbReference type="EMBL" id="KAJ1194988.1"/>
    </source>
</evidence>
<evidence type="ECO:0000313" key="3">
    <source>
        <dbReference type="Proteomes" id="UP001066276"/>
    </source>
</evidence>
<dbReference type="EMBL" id="JANPWB010000004">
    <property type="protein sequence ID" value="KAJ1194988.1"/>
    <property type="molecule type" value="Genomic_DNA"/>
</dbReference>
<dbReference type="Proteomes" id="UP001066276">
    <property type="component" value="Chromosome 2_2"/>
</dbReference>
<sequence>MTLFAWWGAAVHSGVLQCTLRVVHDYPLEKGHRVHPFSRYQKRRFLAGVWDHKERCGTRGALDHREISTTLSWVIRQGASLRPGHWGLAPGHASPRPATPANPGWNDARGRWCPTASLPKPVPPECEQMRGTKEPARVALEWKITQTAAHPPQLPSQHRVNPAMSAQPRALDGDFTENQGLRGARLGSHAPRIDASIARGKRICFCRSAAHTLIKSHLSGLLWAFPDPAGRQSETPAVPCLVGALPSFVYQTVGGRVQSGVYIGYRVRPASAECLIGNIYRTTHLNPKCTPVPDAHQYQMHTSTEAP</sequence>
<feature type="signal peptide" evidence="1">
    <location>
        <begin position="1"/>
        <end position="17"/>
    </location>
</feature>
<evidence type="ECO:0000256" key="1">
    <source>
        <dbReference type="SAM" id="SignalP"/>
    </source>
</evidence>
<organism evidence="2 3">
    <name type="scientific">Pleurodeles waltl</name>
    <name type="common">Iberian ribbed newt</name>
    <dbReference type="NCBI Taxonomy" id="8319"/>
    <lineage>
        <taxon>Eukaryota</taxon>
        <taxon>Metazoa</taxon>
        <taxon>Chordata</taxon>
        <taxon>Craniata</taxon>
        <taxon>Vertebrata</taxon>
        <taxon>Euteleostomi</taxon>
        <taxon>Amphibia</taxon>
        <taxon>Batrachia</taxon>
        <taxon>Caudata</taxon>
        <taxon>Salamandroidea</taxon>
        <taxon>Salamandridae</taxon>
        <taxon>Pleurodelinae</taxon>
        <taxon>Pleurodeles</taxon>
    </lineage>
</organism>
<comment type="caution">
    <text evidence="2">The sequence shown here is derived from an EMBL/GenBank/DDBJ whole genome shotgun (WGS) entry which is preliminary data.</text>
</comment>
<accession>A0AAV7V0R6</accession>
<name>A0AAV7V0R6_PLEWA</name>
<gene>
    <name evidence="2" type="ORF">NDU88_004272</name>
</gene>